<accession>A0A4R1S252</accession>
<dbReference type="EMBL" id="SLUN01000005">
    <property type="protein sequence ID" value="TCL73255.1"/>
    <property type="molecule type" value="Genomic_DNA"/>
</dbReference>
<dbReference type="InterPro" id="IPR019074">
    <property type="entry name" value="YabQ"/>
</dbReference>
<feature type="region of interest" description="Disordered" evidence="1">
    <location>
        <begin position="131"/>
        <end position="150"/>
    </location>
</feature>
<evidence type="ECO:0000313" key="4">
    <source>
        <dbReference type="Proteomes" id="UP000295008"/>
    </source>
</evidence>
<feature type="transmembrane region" description="Helical" evidence="2">
    <location>
        <begin position="71"/>
        <end position="100"/>
    </location>
</feature>
<proteinExistence type="predicted"/>
<evidence type="ECO:0000313" key="3">
    <source>
        <dbReference type="EMBL" id="TCL73255.1"/>
    </source>
</evidence>
<dbReference type="AlphaFoldDB" id="A0A4R1S252"/>
<gene>
    <name evidence="3" type="ORF">EDC14_1005117</name>
</gene>
<organism evidence="3 4">
    <name type="scientific">Hydrogenispora ethanolica</name>
    <dbReference type="NCBI Taxonomy" id="1082276"/>
    <lineage>
        <taxon>Bacteria</taxon>
        <taxon>Bacillati</taxon>
        <taxon>Bacillota</taxon>
        <taxon>Hydrogenispora</taxon>
    </lineage>
</organism>
<dbReference type="RefSeq" id="WP_132013410.1">
    <property type="nucleotide sequence ID" value="NZ_SLUN01000005.1"/>
</dbReference>
<comment type="caution">
    <text evidence="3">The sequence shown here is derived from an EMBL/GenBank/DDBJ whole genome shotgun (WGS) entry which is preliminary data.</text>
</comment>
<keyword evidence="2" id="KW-0472">Membrane</keyword>
<dbReference type="Proteomes" id="UP000295008">
    <property type="component" value="Unassembled WGS sequence"/>
</dbReference>
<reference evidence="3 4" key="1">
    <citation type="submission" date="2019-03" db="EMBL/GenBank/DDBJ databases">
        <title>Genomic Encyclopedia of Type Strains, Phase IV (KMG-IV): sequencing the most valuable type-strain genomes for metagenomic binning, comparative biology and taxonomic classification.</title>
        <authorList>
            <person name="Goeker M."/>
        </authorList>
    </citation>
    <scope>NUCLEOTIDE SEQUENCE [LARGE SCALE GENOMIC DNA]</scope>
    <source>
        <strain evidence="3 4">LX-B</strain>
    </source>
</reference>
<sequence>MEYLQLQVSSFLILFATGLFLGGFFDLYRVFRCRIRTGFLVDFLGDLLFWLLALAISGCLIYWSTWLELRAYVWLTLLLGVAFYFCCFSAALIPIFLRFWQGVGWLPRQFAKGAWQATIMARKLKWLTQRGKMPGRKPEDAPEPAPKPRK</sequence>
<evidence type="ECO:0000256" key="1">
    <source>
        <dbReference type="SAM" id="MobiDB-lite"/>
    </source>
</evidence>
<feature type="transmembrane region" description="Helical" evidence="2">
    <location>
        <begin position="6"/>
        <end position="28"/>
    </location>
</feature>
<dbReference type="Pfam" id="PF09578">
    <property type="entry name" value="Spore_YabQ"/>
    <property type="match status" value="1"/>
</dbReference>
<keyword evidence="4" id="KW-1185">Reference proteome</keyword>
<keyword evidence="2" id="KW-0812">Transmembrane</keyword>
<protein>
    <submittedName>
        <fullName evidence="3">Spore cortex biosynthesis protein YabQ</fullName>
    </submittedName>
</protein>
<dbReference type="NCBIfam" id="TIGR02893">
    <property type="entry name" value="spore_yabQ"/>
    <property type="match status" value="1"/>
</dbReference>
<name>A0A4R1S252_HYDET</name>
<evidence type="ECO:0000256" key="2">
    <source>
        <dbReference type="SAM" id="Phobius"/>
    </source>
</evidence>
<feature type="transmembrane region" description="Helical" evidence="2">
    <location>
        <begin position="40"/>
        <end position="65"/>
    </location>
</feature>
<keyword evidence="2" id="KW-1133">Transmembrane helix</keyword>